<dbReference type="RefSeq" id="WP_229663123.1">
    <property type="nucleotide sequence ID" value="NZ_BMJY01000004.1"/>
</dbReference>
<dbReference type="Pfam" id="PF00005">
    <property type="entry name" value="ABC_tran"/>
    <property type="match status" value="1"/>
</dbReference>
<dbReference type="Proteomes" id="UP000657592">
    <property type="component" value="Unassembled WGS sequence"/>
</dbReference>
<dbReference type="GO" id="GO:0015833">
    <property type="term" value="P:peptide transport"/>
    <property type="evidence" value="ECO:0007669"/>
    <property type="project" value="InterPro"/>
</dbReference>
<dbReference type="PANTHER" id="PTHR43776:SF7">
    <property type="entry name" value="D,D-DIPEPTIDE TRANSPORT ATP-BINDING PROTEIN DDPF-RELATED"/>
    <property type="match status" value="1"/>
</dbReference>
<dbReference type="InterPro" id="IPR013563">
    <property type="entry name" value="Oligopep_ABC_C"/>
</dbReference>
<gene>
    <name evidence="6" type="ORF">GCM10010921_13320</name>
</gene>
<dbReference type="GO" id="GO:0005524">
    <property type="term" value="F:ATP binding"/>
    <property type="evidence" value="ECO:0007669"/>
    <property type="project" value="UniProtKB-KW"/>
</dbReference>
<evidence type="ECO:0000256" key="4">
    <source>
        <dbReference type="ARBA" id="ARBA00022840"/>
    </source>
</evidence>
<evidence type="ECO:0000313" key="7">
    <source>
        <dbReference type="Proteomes" id="UP000657592"/>
    </source>
</evidence>
<comment type="caution">
    <text evidence="6">The sequence shown here is derived from an EMBL/GenBank/DDBJ whole genome shotgun (WGS) entry which is preliminary data.</text>
</comment>
<organism evidence="6 7">
    <name type="scientific">Microbacterium album</name>
    <dbReference type="NCBI Taxonomy" id="2053191"/>
    <lineage>
        <taxon>Bacteria</taxon>
        <taxon>Bacillati</taxon>
        <taxon>Actinomycetota</taxon>
        <taxon>Actinomycetes</taxon>
        <taxon>Micrococcales</taxon>
        <taxon>Microbacteriaceae</taxon>
        <taxon>Microbacterium</taxon>
    </lineage>
</organism>
<reference evidence="6" key="1">
    <citation type="journal article" date="2014" name="Int. J. Syst. Evol. Microbiol.">
        <title>Complete genome sequence of Corynebacterium casei LMG S-19264T (=DSM 44701T), isolated from a smear-ripened cheese.</title>
        <authorList>
            <consortium name="US DOE Joint Genome Institute (JGI-PGF)"/>
            <person name="Walter F."/>
            <person name="Albersmeier A."/>
            <person name="Kalinowski J."/>
            <person name="Ruckert C."/>
        </authorList>
    </citation>
    <scope>NUCLEOTIDE SEQUENCE</scope>
    <source>
        <strain evidence="6">CGMCC 1.15794</strain>
    </source>
</reference>
<dbReference type="EMBL" id="BMJY01000004">
    <property type="protein sequence ID" value="GGH41014.1"/>
    <property type="molecule type" value="Genomic_DNA"/>
</dbReference>
<dbReference type="InterPro" id="IPR003439">
    <property type="entry name" value="ABC_transporter-like_ATP-bd"/>
</dbReference>
<keyword evidence="4 6" id="KW-0067">ATP-binding</keyword>
<dbReference type="SMART" id="SM00382">
    <property type="entry name" value="AAA"/>
    <property type="match status" value="1"/>
</dbReference>
<evidence type="ECO:0000256" key="2">
    <source>
        <dbReference type="ARBA" id="ARBA00022448"/>
    </source>
</evidence>
<proteinExistence type="inferred from homology"/>
<evidence type="ECO:0000256" key="1">
    <source>
        <dbReference type="ARBA" id="ARBA00005417"/>
    </source>
</evidence>
<keyword evidence="2" id="KW-0813">Transport</keyword>
<dbReference type="InterPro" id="IPR050319">
    <property type="entry name" value="ABC_transp_ATP-bind"/>
</dbReference>
<dbReference type="GO" id="GO:0016887">
    <property type="term" value="F:ATP hydrolysis activity"/>
    <property type="evidence" value="ECO:0007669"/>
    <property type="project" value="InterPro"/>
</dbReference>
<accession>A0A917MLI0</accession>
<evidence type="ECO:0000259" key="5">
    <source>
        <dbReference type="PROSITE" id="PS50893"/>
    </source>
</evidence>
<dbReference type="CDD" id="cd03257">
    <property type="entry name" value="ABC_NikE_OppD_transporters"/>
    <property type="match status" value="1"/>
</dbReference>
<keyword evidence="7" id="KW-1185">Reference proteome</keyword>
<dbReference type="InterPro" id="IPR017871">
    <property type="entry name" value="ABC_transporter-like_CS"/>
</dbReference>
<reference evidence="6" key="2">
    <citation type="submission" date="2020-09" db="EMBL/GenBank/DDBJ databases">
        <authorList>
            <person name="Sun Q."/>
            <person name="Zhou Y."/>
        </authorList>
    </citation>
    <scope>NUCLEOTIDE SEQUENCE</scope>
    <source>
        <strain evidence="6">CGMCC 1.15794</strain>
    </source>
</reference>
<dbReference type="PANTHER" id="PTHR43776">
    <property type="entry name" value="TRANSPORT ATP-BINDING PROTEIN"/>
    <property type="match status" value="1"/>
</dbReference>
<sequence>MTVITPAHEQGGVSAPDRDEDVLLRVENLECVFPTSAGDVHAVSNISFEVRRGEVLALVGESGCGKSTTGRAIMQLPPPTSGSVIYDGTDLTKASGSHLRRIRRKLQIIFQDPISALNPRRKVKDIIAEGLDIAGVPKKERRERVEAAMRQVGLDIANGNRRPREFSGGQCQRIAIARAIVLNPDMLICDEPVASLDVSIQAQILNLLEEARKVYDLSLLFISHDLAVVHSISDRIAVMYLGRIVEIGDAESVYRNAAHPYTNILLDSAPALGARAREESGLELRGEIPSPLNPPSGCRFRTRCPRATSLCAEQEPPLTSIGMRDAAGRETEHQVACHFPVIRSEVMAAAPERPATRTEET</sequence>
<dbReference type="InterPro" id="IPR003593">
    <property type="entry name" value="AAA+_ATPase"/>
</dbReference>
<name>A0A917MLI0_9MICO</name>
<protein>
    <submittedName>
        <fullName evidence="6">ABC transporter ATP-binding protein</fullName>
    </submittedName>
</protein>
<feature type="domain" description="ABC transporter" evidence="5">
    <location>
        <begin position="24"/>
        <end position="266"/>
    </location>
</feature>
<dbReference type="Pfam" id="PF08352">
    <property type="entry name" value="oligo_HPY"/>
    <property type="match status" value="1"/>
</dbReference>
<dbReference type="SUPFAM" id="SSF52540">
    <property type="entry name" value="P-loop containing nucleoside triphosphate hydrolases"/>
    <property type="match status" value="1"/>
</dbReference>
<dbReference type="FunFam" id="3.40.50.300:FF:000016">
    <property type="entry name" value="Oligopeptide ABC transporter ATP-binding component"/>
    <property type="match status" value="1"/>
</dbReference>
<dbReference type="GO" id="GO:0055085">
    <property type="term" value="P:transmembrane transport"/>
    <property type="evidence" value="ECO:0007669"/>
    <property type="project" value="UniProtKB-ARBA"/>
</dbReference>
<evidence type="ECO:0000256" key="3">
    <source>
        <dbReference type="ARBA" id="ARBA00022741"/>
    </source>
</evidence>
<dbReference type="Gene3D" id="3.40.50.300">
    <property type="entry name" value="P-loop containing nucleotide triphosphate hydrolases"/>
    <property type="match status" value="1"/>
</dbReference>
<comment type="similarity">
    <text evidence="1">Belongs to the ABC transporter superfamily.</text>
</comment>
<dbReference type="InterPro" id="IPR027417">
    <property type="entry name" value="P-loop_NTPase"/>
</dbReference>
<dbReference type="NCBIfam" id="TIGR01727">
    <property type="entry name" value="oligo_HPY"/>
    <property type="match status" value="1"/>
</dbReference>
<keyword evidence="3" id="KW-0547">Nucleotide-binding</keyword>
<dbReference type="AlphaFoldDB" id="A0A917MLI0"/>
<dbReference type="PROSITE" id="PS50893">
    <property type="entry name" value="ABC_TRANSPORTER_2"/>
    <property type="match status" value="1"/>
</dbReference>
<dbReference type="PROSITE" id="PS00211">
    <property type="entry name" value="ABC_TRANSPORTER_1"/>
    <property type="match status" value="1"/>
</dbReference>
<evidence type="ECO:0000313" key="6">
    <source>
        <dbReference type="EMBL" id="GGH41014.1"/>
    </source>
</evidence>